<protein>
    <submittedName>
        <fullName evidence="2">ATP synthase F0 subunit 8</fullName>
    </submittedName>
</protein>
<accession>B6CWL1</accession>
<keyword evidence="1" id="KW-0472">Membrane</keyword>
<organism evidence="2">
    <name type="scientific">Bungarus fasciatus</name>
    <name type="common">Banded krait</name>
    <name type="synonym">Pseudoboa fasciata</name>
    <dbReference type="NCBI Taxonomy" id="8613"/>
    <lineage>
        <taxon>Eukaryota</taxon>
        <taxon>Metazoa</taxon>
        <taxon>Chordata</taxon>
        <taxon>Craniata</taxon>
        <taxon>Vertebrata</taxon>
        <taxon>Euteleostomi</taxon>
        <taxon>Lepidosauria</taxon>
        <taxon>Squamata</taxon>
        <taxon>Bifurcata</taxon>
        <taxon>Unidentata</taxon>
        <taxon>Episquamata</taxon>
        <taxon>Toxicofera</taxon>
        <taxon>Serpentes</taxon>
        <taxon>Colubroidea</taxon>
        <taxon>Elapidae</taxon>
        <taxon>Bungarinae</taxon>
        <taxon>Bungarus</taxon>
    </lineage>
</organism>
<dbReference type="EMBL" id="EU579523">
    <property type="protein sequence ID" value="ACB36669.1"/>
    <property type="molecule type" value="Genomic_DNA"/>
</dbReference>
<keyword evidence="1" id="KW-1133">Transmembrane helix</keyword>
<sequence length="54" mass="6521">MPQLSTTYIFLIYLWIWLMLYLTMQKINMMLMNKTPTNMSHTKPNKLSPTLPWT</sequence>
<keyword evidence="2" id="KW-0496">Mitochondrion</keyword>
<dbReference type="RefSeq" id="YP_002290822.1">
    <property type="nucleotide sequence ID" value="NC_011393.1"/>
</dbReference>
<name>B6CWL1_BUNFA</name>
<evidence type="ECO:0000313" key="2">
    <source>
        <dbReference type="EMBL" id="ACB36669.1"/>
    </source>
</evidence>
<keyword evidence="1" id="KW-0812">Transmembrane</keyword>
<reference evidence="2" key="1">
    <citation type="submission" date="2008-03" db="EMBL/GenBank/DDBJ databases">
        <title>Bungarus fasciatus mitochondrion, complete genome.</title>
        <authorList>
            <person name="Chen N."/>
            <person name="Zhao S."/>
            <person name="Han L."/>
        </authorList>
    </citation>
    <scope>NUCLEOTIDE SEQUENCE</scope>
</reference>
<feature type="transmembrane region" description="Helical" evidence="1">
    <location>
        <begin position="6"/>
        <end position="24"/>
    </location>
</feature>
<evidence type="ECO:0000256" key="1">
    <source>
        <dbReference type="SAM" id="Phobius"/>
    </source>
</evidence>
<gene>
    <name evidence="2" type="primary">ATP8</name>
</gene>
<dbReference type="CTD" id="4509"/>
<dbReference type="AlphaFoldDB" id="B6CWL1"/>
<dbReference type="GeneID" id="6993646"/>
<geneLocation type="mitochondrion" evidence="2"/>
<proteinExistence type="predicted"/>